<evidence type="ECO:0000313" key="6">
    <source>
        <dbReference type="EMBL" id="CAF0996471.1"/>
    </source>
</evidence>
<dbReference type="Proteomes" id="UP000663854">
    <property type="component" value="Unassembled WGS sequence"/>
</dbReference>
<evidence type="ECO:0000256" key="2">
    <source>
        <dbReference type="ARBA" id="ARBA00022723"/>
    </source>
</evidence>
<keyword evidence="2 4" id="KW-0479">Metal-binding</keyword>
<dbReference type="Pfam" id="PF00484">
    <property type="entry name" value="Pro_CA"/>
    <property type="match status" value="1"/>
</dbReference>
<dbReference type="AlphaFoldDB" id="A0A814GHJ4"/>
<feature type="binding site" evidence="4">
    <location>
        <position position="55"/>
    </location>
    <ligand>
        <name>Zn(2+)</name>
        <dbReference type="ChEBI" id="CHEBI:29105"/>
    </ligand>
</feature>
<dbReference type="Proteomes" id="UP000663870">
    <property type="component" value="Unassembled WGS sequence"/>
</dbReference>
<evidence type="ECO:0000256" key="4">
    <source>
        <dbReference type="PIRSR" id="PIRSR601765-1"/>
    </source>
</evidence>
<dbReference type="PANTHER" id="PTHR43175">
    <property type="entry name" value="CARBONIC ANHYDRASE"/>
    <property type="match status" value="1"/>
</dbReference>
<dbReference type="CDD" id="cd03379">
    <property type="entry name" value="beta_CA_cladeD"/>
    <property type="match status" value="1"/>
</dbReference>
<evidence type="ECO:0000313" key="7">
    <source>
        <dbReference type="EMBL" id="CAF1078184.1"/>
    </source>
</evidence>
<feature type="domain" description="N-acetyltransferase" evidence="5">
    <location>
        <begin position="222"/>
        <end position="397"/>
    </location>
</feature>
<dbReference type="Pfam" id="PF00583">
    <property type="entry name" value="Acetyltransf_1"/>
    <property type="match status" value="1"/>
</dbReference>
<keyword evidence="9" id="KW-1185">Reference proteome</keyword>
<comment type="cofactor">
    <cofactor evidence="4">
        <name>Zn(2+)</name>
        <dbReference type="ChEBI" id="CHEBI:29105"/>
    </cofactor>
    <text evidence="4">Binds 1 zinc ion per subunit.</text>
</comment>
<dbReference type="Gene3D" id="3.40.1050.10">
    <property type="entry name" value="Carbonic anhydrase"/>
    <property type="match status" value="1"/>
</dbReference>
<dbReference type="CDD" id="cd04301">
    <property type="entry name" value="NAT_SF"/>
    <property type="match status" value="1"/>
</dbReference>
<dbReference type="PROSITE" id="PS51186">
    <property type="entry name" value="GNAT"/>
    <property type="match status" value="1"/>
</dbReference>
<evidence type="ECO:0000259" key="5">
    <source>
        <dbReference type="PROSITE" id="PS51186"/>
    </source>
</evidence>
<dbReference type="GO" id="GO:0008270">
    <property type="term" value="F:zinc ion binding"/>
    <property type="evidence" value="ECO:0007669"/>
    <property type="project" value="InterPro"/>
</dbReference>
<accession>A0A814GHJ4</accession>
<dbReference type="SMART" id="SM00947">
    <property type="entry name" value="Pro_CA"/>
    <property type="match status" value="1"/>
</dbReference>
<sequence length="432" mass="49561">MNSILAAALNSSGVFPLQPFIDQCCTQNAAYARTYDEKIYDARDSPSKHLAIICCMDARIDLFRILRLKPGEVHIIQNGGGRLRDAVRSLVCSQALSHTKEVMIIHHTDCGFTYFSNNKQILASLRVRTGTRTEQLNPSQLSYDEDDPDFMPITDLEQSVRDDLAEYKKNPLLKQDIIVRGFTLWTVRALATIEQQYRTLSGNAKERSMIRQSQFTERLTNIEFIHLTDYDDYRLYKLIHKYGSTQAQTFTVNKWLEEYLQESFETPNRYYPNTVQWCSTTMLAFFIRNTTLSMKNINALLLARLEAYDNSKYICYISVLKEHRQNGLGTKLLNELIKDAIQAKNSRISLHANTENKSAISLYLKCGMRCMAYIPGYYFGDQTYATQNAFTMTLQIKNIKNSTTVCHSTTAVEISPQEEALYKQQCPQAFTG</sequence>
<proteinExistence type="inferred from homology"/>
<feature type="binding site" evidence="4">
    <location>
        <position position="57"/>
    </location>
    <ligand>
        <name>Zn(2+)</name>
        <dbReference type="ChEBI" id="CHEBI:29105"/>
    </ligand>
</feature>
<dbReference type="SUPFAM" id="SSF53056">
    <property type="entry name" value="beta-carbonic anhydrase, cab"/>
    <property type="match status" value="1"/>
</dbReference>
<evidence type="ECO:0000256" key="1">
    <source>
        <dbReference type="ARBA" id="ARBA00006217"/>
    </source>
</evidence>
<dbReference type="EMBL" id="CAJNOH010000315">
    <property type="protein sequence ID" value="CAF0996471.1"/>
    <property type="molecule type" value="Genomic_DNA"/>
</dbReference>
<dbReference type="Gene3D" id="3.40.630.30">
    <property type="match status" value="1"/>
</dbReference>
<comment type="caution">
    <text evidence="6">The sequence shown here is derived from an EMBL/GenBank/DDBJ whole genome shotgun (WGS) entry which is preliminary data.</text>
</comment>
<comment type="similarity">
    <text evidence="1">Belongs to the beta-class carbonic anhydrase family.</text>
</comment>
<dbReference type="InterPro" id="IPR016181">
    <property type="entry name" value="Acyl_CoA_acyltransferase"/>
</dbReference>
<protein>
    <recommendedName>
        <fullName evidence="5">N-acetyltransferase domain-containing protein</fullName>
    </recommendedName>
</protein>
<reference evidence="6" key="1">
    <citation type="submission" date="2021-02" db="EMBL/GenBank/DDBJ databases">
        <authorList>
            <person name="Nowell W R."/>
        </authorList>
    </citation>
    <scope>NUCLEOTIDE SEQUENCE</scope>
</reference>
<dbReference type="PANTHER" id="PTHR43175:SF3">
    <property type="entry name" value="CARBON DISULFIDE HYDROLASE"/>
    <property type="match status" value="1"/>
</dbReference>
<dbReference type="GO" id="GO:0004089">
    <property type="term" value="F:carbonate dehydratase activity"/>
    <property type="evidence" value="ECO:0007669"/>
    <property type="project" value="InterPro"/>
</dbReference>
<evidence type="ECO:0000313" key="8">
    <source>
        <dbReference type="Proteomes" id="UP000663854"/>
    </source>
</evidence>
<evidence type="ECO:0000256" key="3">
    <source>
        <dbReference type="ARBA" id="ARBA00022833"/>
    </source>
</evidence>
<feature type="binding site" evidence="4">
    <location>
        <position position="110"/>
    </location>
    <ligand>
        <name>Zn(2+)</name>
        <dbReference type="ChEBI" id="CHEBI:29105"/>
    </ligand>
</feature>
<dbReference type="GO" id="GO:0016747">
    <property type="term" value="F:acyltransferase activity, transferring groups other than amino-acyl groups"/>
    <property type="evidence" value="ECO:0007669"/>
    <property type="project" value="InterPro"/>
</dbReference>
<keyword evidence="3 4" id="KW-0862">Zinc</keyword>
<evidence type="ECO:0000313" key="9">
    <source>
        <dbReference type="Proteomes" id="UP000663870"/>
    </source>
</evidence>
<dbReference type="InterPro" id="IPR036874">
    <property type="entry name" value="Carbonic_anhydrase_sf"/>
</dbReference>
<organism evidence="6 8">
    <name type="scientific">Rotaria sordida</name>
    <dbReference type="NCBI Taxonomy" id="392033"/>
    <lineage>
        <taxon>Eukaryota</taxon>
        <taxon>Metazoa</taxon>
        <taxon>Spiralia</taxon>
        <taxon>Gnathifera</taxon>
        <taxon>Rotifera</taxon>
        <taxon>Eurotatoria</taxon>
        <taxon>Bdelloidea</taxon>
        <taxon>Philodinida</taxon>
        <taxon>Philodinidae</taxon>
        <taxon>Rotaria</taxon>
    </lineage>
</organism>
<dbReference type="InterPro" id="IPR000182">
    <property type="entry name" value="GNAT_dom"/>
</dbReference>
<feature type="binding site" evidence="4">
    <location>
        <position position="107"/>
    </location>
    <ligand>
        <name>Zn(2+)</name>
        <dbReference type="ChEBI" id="CHEBI:29105"/>
    </ligand>
</feature>
<dbReference type="EMBL" id="CAJNOL010000467">
    <property type="protein sequence ID" value="CAF1078184.1"/>
    <property type="molecule type" value="Genomic_DNA"/>
</dbReference>
<name>A0A814GHJ4_9BILA</name>
<gene>
    <name evidence="7" type="ORF">JXQ802_LOCUS18043</name>
    <name evidence="6" type="ORF">PYM288_LOCUS14388</name>
</gene>
<dbReference type="SUPFAM" id="SSF55729">
    <property type="entry name" value="Acyl-CoA N-acyltransferases (Nat)"/>
    <property type="match status" value="1"/>
</dbReference>
<dbReference type="InterPro" id="IPR001765">
    <property type="entry name" value="Carbonic_anhydrase"/>
</dbReference>